<keyword evidence="3 10" id="KW-0328">Glycosyltransferase</keyword>
<accession>S6D3D5</accession>
<feature type="transmembrane region" description="Helical" evidence="8">
    <location>
        <begin position="380"/>
        <end position="398"/>
    </location>
</feature>
<proteinExistence type="predicted"/>
<dbReference type="GO" id="GO:0016763">
    <property type="term" value="F:pentosyltransferase activity"/>
    <property type="evidence" value="ECO:0007669"/>
    <property type="project" value="TreeGrafter"/>
</dbReference>
<keyword evidence="7 8" id="KW-0472">Membrane</keyword>
<name>S6D3D5_9EURY</name>
<dbReference type="KEGG" id="hti:HTIA_2011"/>
<evidence type="ECO:0000256" key="1">
    <source>
        <dbReference type="ARBA" id="ARBA00004651"/>
    </source>
</evidence>
<dbReference type="PANTHER" id="PTHR33908:SF11">
    <property type="entry name" value="MEMBRANE PROTEIN"/>
    <property type="match status" value="1"/>
</dbReference>
<feature type="transmembrane region" description="Helical" evidence="8">
    <location>
        <begin position="219"/>
        <end position="247"/>
    </location>
</feature>
<evidence type="ECO:0000256" key="3">
    <source>
        <dbReference type="ARBA" id="ARBA00022676"/>
    </source>
</evidence>
<feature type="transmembrane region" description="Helical" evidence="8">
    <location>
        <begin position="21"/>
        <end position="41"/>
    </location>
</feature>
<evidence type="ECO:0000259" key="9">
    <source>
        <dbReference type="Pfam" id="PF13231"/>
    </source>
</evidence>
<protein>
    <submittedName>
        <fullName evidence="10">Dolichyl-phosphate-mannose-protein mannosyltransferase</fullName>
    </submittedName>
</protein>
<evidence type="ECO:0000256" key="4">
    <source>
        <dbReference type="ARBA" id="ARBA00022679"/>
    </source>
</evidence>
<evidence type="ECO:0000256" key="7">
    <source>
        <dbReference type="ARBA" id="ARBA00023136"/>
    </source>
</evidence>
<dbReference type="GO" id="GO:0008610">
    <property type="term" value="P:lipid biosynthetic process"/>
    <property type="evidence" value="ECO:0007669"/>
    <property type="project" value="UniProtKB-ARBA"/>
</dbReference>
<evidence type="ECO:0000256" key="8">
    <source>
        <dbReference type="SAM" id="Phobius"/>
    </source>
</evidence>
<feature type="transmembrane region" description="Helical" evidence="8">
    <location>
        <begin position="356"/>
        <end position="374"/>
    </location>
</feature>
<dbReference type="PANTHER" id="PTHR33908">
    <property type="entry name" value="MANNOSYLTRANSFERASE YKCB-RELATED"/>
    <property type="match status" value="1"/>
</dbReference>
<dbReference type="Pfam" id="PF13231">
    <property type="entry name" value="PMT_2"/>
    <property type="match status" value="1"/>
</dbReference>
<dbReference type="Proteomes" id="UP000015381">
    <property type="component" value="Chromosome I"/>
</dbReference>
<sequence>MVPVRALLGRAKTRVLEDLRTDPYLPALLILAAVLSGFWFWHRLPNLATRDEWSRALDPLVAVRSVVADPSFEGVKEGVAWGRVPFGATFYLFGLALIPMLAVAVLTGNLDAITGTPHISWDFGHFPIWNEIPAWFWTGYIGLVRLFNVTFAVGSVYLTYRIARTIADRSTGRLAALLLTLTFGFLTIAHEGGEDMPALFFLLVAVYLLVRYVHTGADWQFFAASAAGGVAIAFKLTTAPVIGLIAVAHLLRARESTEWPRSLYRPRLLATGAALGALTILLGFPTALVGAFEPFLERIFGGPVGRATHATGPDAPTWWWFARQYFSGLGLPMVVASLTAVVATVALAVRRRLSAGRVFVLIAFLAFVALFVPWHDFRVHHLLATFPLLAILVAAWLVDLRERRATVARVLTVALVVSSAAYAGVGAAGYADMPRDRAAAWLDDTIGENETIEVYTRHFQDTALPHGATVTHREGEFTACPEYIMLTYRDLLYLDEDTYYRTSSLRGAYVRGLLDGNDSYEPVAEFGPRPPDFVPQRPTPGSLLELLPHGIVPHVDQYADEQELRPNQYTLVLRSTGECSPDRDPPF</sequence>
<comment type="subcellular location">
    <subcellularLocation>
        <location evidence="1">Cell membrane</location>
        <topology evidence="1">Multi-pass membrane protein</topology>
    </subcellularLocation>
</comment>
<dbReference type="AlphaFoldDB" id="S6D3D5"/>
<reference evidence="10 11" key="1">
    <citation type="journal article" date="2014" name="Environ. Microbiol.">
        <title>Halorhabdus tiamatea: proteogenomics and glycosidase activity measurements identify the first cultivated euryarchaeon from a deep-sea anoxic brine lake as potential polysaccharide degrader.</title>
        <authorList>
            <person name="Werner J."/>
            <person name="Ferrer M."/>
            <person name="Michel G."/>
            <person name="Mann A.J."/>
            <person name="Huang S."/>
            <person name="Juarez S."/>
            <person name="Ciordia S."/>
            <person name="Albar J.P."/>
            <person name="Alcaide M."/>
            <person name="La Cono V."/>
            <person name="Yakimov M.M."/>
            <person name="Antunes A."/>
            <person name="Taborda M."/>
            <person name="Da Costa M.S."/>
            <person name="Amann R.I."/>
            <person name="Gloeckner F.O."/>
            <person name="Golyshina O.V."/>
            <person name="Golyshin P.N."/>
            <person name="Teeling H."/>
        </authorList>
    </citation>
    <scope>NUCLEOTIDE SEQUENCE [LARGE SCALE GENOMIC DNA]</scope>
    <source>
        <strain evidence="11">SARL4B</strain>
    </source>
</reference>
<feature type="transmembrane region" description="Helical" evidence="8">
    <location>
        <begin position="90"/>
        <end position="113"/>
    </location>
</feature>
<feature type="transmembrane region" description="Helical" evidence="8">
    <location>
        <begin position="268"/>
        <end position="292"/>
    </location>
</feature>
<feature type="transmembrane region" description="Helical" evidence="8">
    <location>
        <begin position="325"/>
        <end position="349"/>
    </location>
</feature>
<keyword evidence="5 8" id="KW-0812">Transmembrane</keyword>
<keyword evidence="6 8" id="KW-1133">Transmembrane helix</keyword>
<feature type="domain" description="Glycosyltransferase RgtA/B/C/D-like" evidence="9">
    <location>
        <begin position="144"/>
        <end position="252"/>
    </location>
</feature>
<evidence type="ECO:0000313" key="11">
    <source>
        <dbReference type="Proteomes" id="UP000015381"/>
    </source>
</evidence>
<dbReference type="PATRIC" id="fig|1033806.12.peg.1995"/>
<evidence type="ECO:0000256" key="6">
    <source>
        <dbReference type="ARBA" id="ARBA00022989"/>
    </source>
</evidence>
<feature type="transmembrane region" description="Helical" evidence="8">
    <location>
        <begin position="172"/>
        <end position="189"/>
    </location>
</feature>
<dbReference type="RefSeq" id="WP_020936307.1">
    <property type="nucleotide sequence ID" value="NC_021921.1"/>
</dbReference>
<organism evidence="10 11">
    <name type="scientific">Halorhabdus tiamatea SARL4B</name>
    <dbReference type="NCBI Taxonomy" id="1033806"/>
    <lineage>
        <taxon>Archaea</taxon>
        <taxon>Methanobacteriati</taxon>
        <taxon>Methanobacteriota</taxon>
        <taxon>Stenosarchaea group</taxon>
        <taxon>Halobacteria</taxon>
        <taxon>Halobacteriales</taxon>
        <taxon>Haloarculaceae</taxon>
        <taxon>Halorhabdus</taxon>
    </lineage>
</organism>
<dbReference type="InterPro" id="IPR050297">
    <property type="entry name" value="LipidA_mod_glycosyltrf_83"/>
</dbReference>
<feature type="transmembrane region" description="Helical" evidence="8">
    <location>
        <begin position="134"/>
        <end position="160"/>
    </location>
</feature>
<keyword evidence="2" id="KW-1003">Cell membrane</keyword>
<gene>
    <name evidence="10" type="ORF">HTIA_2011</name>
</gene>
<dbReference type="OrthoDB" id="239143at2157"/>
<dbReference type="GO" id="GO:0005886">
    <property type="term" value="C:plasma membrane"/>
    <property type="evidence" value="ECO:0007669"/>
    <property type="project" value="UniProtKB-SubCell"/>
</dbReference>
<evidence type="ECO:0000313" key="10">
    <source>
        <dbReference type="EMBL" id="CCQ34125.1"/>
    </source>
</evidence>
<dbReference type="EMBL" id="HF571520">
    <property type="protein sequence ID" value="CCQ34125.1"/>
    <property type="molecule type" value="Genomic_DNA"/>
</dbReference>
<keyword evidence="4 10" id="KW-0808">Transferase</keyword>
<evidence type="ECO:0000256" key="2">
    <source>
        <dbReference type="ARBA" id="ARBA00022475"/>
    </source>
</evidence>
<evidence type="ECO:0000256" key="5">
    <source>
        <dbReference type="ARBA" id="ARBA00022692"/>
    </source>
</evidence>
<dbReference type="HOGENOM" id="CLU_465121_0_0_2"/>
<feature type="transmembrane region" description="Helical" evidence="8">
    <location>
        <begin position="410"/>
        <end position="431"/>
    </location>
</feature>
<dbReference type="GeneID" id="23799435"/>
<dbReference type="InterPro" id="IPR038731">
    <property type="entry name" value="RgtA/B/C-like"/>
</dbReference>
<keyword evidence="11" id="KW-1185">Reference proteome</keyword>